<keyword evidence="4" id="KW-1185">Reference proteome</keyword>
<dbReference type="eggNOG" id="KOG4383">
    <property type="taxonomic scope" value="Eukaryota"/>
</dbReference>
<proteinExistence type="predicted"/>
<feature type="transmembrane region" description="Helical" evidence="1">
    <location>
        <begin position="1285"/>
        <end position="1306"/>
    </location>
</feature>
<dbReference type="Pfam" id="PF13246">
    <property type="entry name" value="Cation_ATPase"/>
    <property type="match status" value="1"/>
</dbReference>
<keyword evidence="1" id="KW-1133">Transmembrane helix</keyword>
<accession>E0VQ73</accession>
<dbReference type="InterPro" id="IPR039720">
    <property type="entry name" value="TMEM94"/>
</dbReference>
<evidence type="ECO:0000313" key="2">
    <source>
        <dbReference type="EMBL" id="EEB15529.1"/>
    </source>
</evidence>
<dbReference type="PANTHER" id="PTHR13219:SF6">
    <property type="entry name" value="TRANSMEMBRANE PROTEIN 94"/>
    <property type="match status" value="1"/>
</dbReference>
<name>E0VQ73_PEDHC</name>
<dbReference type="VEuPathDB" id="VectorBase:PHUM372720"/>
<reference evidence="2" key="2">
    <citation type="submission" date="2007-04" db="EMBL/GenBank/DDBJ databases">
        <title>The genome of the human body louse.</title>
        <authorList>
            <consortium name="The Human Body Louse Genome Consortium"/>
            <person name="Kirkness E."/>
            <person name="Walenz B."/>
            <person name="Hass B."/>
            <person name="Bruggner R."/>
            <person name="Strausberg R."/>
        </authorList>
    </citation>
    <scope>NUCLEOTIDE SEQUENCE</scope>
    <source>
        <strain evidence="2">USDA</strain>
    </source>
</reference>
<dbReference type="InterPro" id="IPR023298">
    <property type="entry name" value="ATPase_P-typ_TM_dom_sf"/>
</dbReference>
<feature type="transmembrane region" description="Helical" evidence="1">
    <location>
        <begin position="1159"/>
        <end position="1183"/>
    </location>
</feature>
<dbReference type="EMBL" id="AAZO01004340">
    <property type="status" value="NOT_ANNOTATED_CDS"/>
    <property type="molecule type" value="Genomic_DNA"/>
</dbReference>
<dbReference type="OMA" id="GCAMQTP"/>
<dbReference type="GO" id="GO:0000166">
    <property type="term" value="F:nucleotide binding"/>
    <property type="evidence" value="ECO:0007669"/>
    <property type="project" value="InterPro"/>
</dbReference>
<dbReference type="CTD" id="8233646"/>
<dbReference type="HOGENOM" id="CLU_005325_0_0_1"/>
<dbReference type="FunCoup" id="E0VQ73">
    <property type="interactions" value="154"/>
</dbReference>
<feature type="transmembrane region" description="Helical" evidence="1">
    <location>
        <begin position="1116"/>
        <end position="1138"/>
    </location>
</feature>
<evidence type="ECO:0000313" key="4">
    <source>
        <dbReference type="Proteomes" id="UP000009046"/>
    </source>
</evidence>
<dbReference type="OrthoDB" id="5568754at2759"/>
<evidence type="ECO:0000256" key="1">
    <source>
        <dbReference type="SAM" id="Phobius"/>
    </source>
</evidence>
<dbReference type="InParanoid" id="E0VQ73"/>
<sequence length="1335" mass="151698">MVCNDIIGLTTNEALGRLHSDFELVLKETIDKRGYLKKKNSWIYDTLHHGSQNTTICWTSITLLLISILSLGIAYNSGSCKTYNTSPLDILIIFFLTLLNLSVVGWDNNLRHQEILTRAYQILENLEKSRELVNWSPLNYPHLCTPASPCITLQWTYRDGEIVNLPWALLVRGDVIIIRPGQTSPGFCTPFDDKNSPVLHAHEIYSPAISTNEMFTVPSARIPLQNKKYILEETPYLRNLKVVLDQSLFKPISYHNKERHLLMIKCIEQTAVPILMVLTIICNLTRYFYLFEWFGKGDISEMIFIQPISVVLPLLPLIFPVFWFFLNAYGMTRIRAILQQSAPTQNLDPFEDTDIGESKQPVYKFRFNDLKKYFYEVLIGKGPYLTRSVNILHVLGSVTALCCVDKKGILSWPNPTAEKVFFLRNSNKTKSLESLNSTPQKASVQCLQTHNDSNESIPPKPFLKETTSQTTAEVLDLTHDHSTSFRLQFDDPSWKQFLSSLKPLGLAILLNTCNMATQEHYAQFYSHITCEAIHNEDLVPVTNRRCLCELAKQIGFIDQAQDIFHLEEQLCTFKHVQTDSVRRDIKFARQLSISTKLKFPFPHMMATVVREKKSGCLQLMSQGTAEVILDSCVEYWDGHDLYPLTPADRKKILDFYQRSSLTAYCTAFAYRPLSKRVCSKLSQVYLELPVDSKHLYLPYRSPTPIAASVMDSKWKDVKEEEETSDVEGCFELQCNQIFIGMVTMQYQAQIDIVQLIEQLERACIRFVHFSKENELRSRVFSEKMGLESGWNCHISLLSERNRSESGQSDSWVNLSLPRRSRLSSPISFAPNSQGKIQYPLIDQEVQETNAFRTNLASSRAMSFSAPSAINTDLSTVKFDGGETDNYAMAADDGDDPKFHKREKRASEDSVLVQSGEYNSQPEPWRSLSCLTDSTDQSVPVNFDIWNRAKLPRGVDNIRPHLDLIDNVPLLVSLFTDCTPAVTKEMLHIMQDYGEVVCVMGSSANSENIGIFMQADASIAVEPLYPQVCQKIPAFSATTTTPSGPSPIELSRTLNSIACAVSLRREDPFSMYHLIMEARHYTQCLMNCLQFWVCAAVSLSLLQFLAVLFMLPPLFSIHQILFISCALIPILSVSLVALPTNSQVMQKATGKNQCKIDVEVSIFVLWCYGSKILPSVFIIIILYSSTMACFCNEISKTTADGWNYYQFTLISVQHLCAFSFVLHVAATSSSFVHRECSIWQKLPTSNCFWLFSVLTVVLLQGIFSSIELSNASSNVPPTEQNRFSLPWFIVAIVILSPFLVFFINECVKWQEIKVNKRFQRRKRLDFGTKLGMNSPF</sequence>
<feature type="transmembrane region" description="Helical" evidence="1">
    <location>
        <begin position="271"/>
        <end position="291"/>
    </location>
</feature>
<dbReference type="InterPro" id="IPR023299">
    <property type="entry name" value="ATPase_P-typ_cyto_dom_N"/>
</dbReference>
<dbReference type="Gene3D" id="3.40.1110.10">
    <property type="entry name" value="Calcium-transporting ATPase, cytoplasmic domain N"/>
    <property type="match status" value="1"/>
</dbReference>
<gene>
    <name evidence="3" type="primary">8233646</name>
    <name evidence="2" type="ORF">Phum_PHUM372720</name>
</gene>
<protein>
    <recommendedName>
        <fullName evidence="5">Transmembrane protein 94</fullName>
    </recommendedName>
</protein>
<dbReference type="KEGG" id="phu:Phum_PHUM372720"/>
<dbReference type="RefSeq" id="XP_002428267.1">
    <property type="nucleotide sequence ID" value="XM_002428222.1"/>
</dbReference>
<feature type="transmembrane region" description="Helical" evidence="1">
    <location>
        <begin position="303"/>
        <end position="326"/>
    </location>
</feature>
<dbReference type="Gene3D" id="1.20.1110.10">
    <property type="entry name" value="Calcium-transporting ATPase, transmembrane domain"/>
    <property type="match status" value="1"/>
</dbReference>
<dbReference type="STRING" id="121224.E0VQ73"/>
<dbReference type="SUPFAM" id="SSF81660">
    <property type="entry name" value="Metal cation-transporting ATPase, ATP-binding domain N"/>
    <property type="match status" value="1"/>
</dbReference>
<dbReference type="EMBL" id="DS235392">
    <property type="protein sequence ID" value="EEB15529.1"/>
    <property type="molecule type" value="Genomic_DNA"/>
</dbReference>
<dbReference type="Proteomes" id="UP000009046">
    <property type="component" value="Unassembled WGS sequence"/>
</dbReference>
<evidence type="ECO:0008006" key="5">
    <source>
        <dbReference type="Google" id="ProtNLM"/>
    </source>
</evidence>
<feature type="transmembrane region" description="Helical" evidence="1">
    <location>
        <begin position="1088"/>
        <end position="1110"/>
    </location>
</feature>
<keyword evidence="1" id="KW-0472">Membrane</keyword>
<feature type="transmembrane region" description="Helical" evidence="1">
    <location>
        <begin position="1246"/>
        <end position="1265"/>
    </location>
</feature>
<evidence type="ECO:0000313" key="3">
    <source>
        <dbReference type="EnsemblMetazoa" id="PHUM372720-PA"/>
    </source>
</evidence>
<dbReference type="SUPFAM" id="SSF81665">
    <property type="entry name" value="Calcium ATPase, transmembrane domain M"/>
    <property type="match status" value="1"/>
</dbReference>
<feature type="transmembrane region" description="Helical" evidence="1">
    <location>
        <begin position="87"/>
        <end position="106"/>
    </location>
</feature>
<dbReference type="EnsemblMetazoa" id="PHUM372720-RA">
    <property type="protein sequence ID" value="PHUM372720-PA"/>
    <property type="gene ID" value="PHUM372720"/>
</dbReference>
<keyword evidence="1" id="KW-0812">Transmembrane</keyword>
<dbReference type="PANTHER" id="PTHR13219">
    <property type="entry name" value="TRANSMEMBRANE PROTEIN 94"/>
    <property type="match status" value="1"/>
</dbReference>
<dbReference type="GeneID" id="8233646"/>
<feature type="transmembrane region" description="Helical" evidence="1">
    <location>
        <begin position="1203"/>
        <end position="1225"/>
    </location>
</feature>
<organism>
    <name type="scientific">Pediculus humanus subsp. corporis</name>
    <name type="common">Body louse</name>
    <dbReference type="NCBI Taxonomy" id="121224"/>
    <lineage>
        <taxon>Eukaryota</taxon>
        <taxon>Metazoa</taxon>
        <taxon>Ecdysozoa</taxon>
        <taxon>Arthropoda</taxon>
        <taxon>Hexapoda</taxon>
        <taxon>Insecta</taxon>
        <taxon>Pterygota</taxon>
        <taxon>Neoptera</taxon>
        <taxon>Paraneoptera</taxon>
        <taxon>Psocodea</taxon>
        <taxon>Troctomorpha</taxon>
        <taxon>Phthiraptera</taxon>
        <taxon>Anoplura</taxon>
        <taxon>Pediculidae</taxon>
        <taxon>Pediculus</taxon>
    </lineage>
</organism>
<reference evidence="3" key="3">
    <citation type="submission" date="2020-05" db="UniProtKB">
        <authorList>
            <consortium name="EnsemblMetazoa"/>
        </authorList>
    </citation>
    <scope>IDENTIFICATION</scope>
    <source>
        <strain evidence="3">USDA</strain>
    </source>
</reference>
<feature type="transmembrane region" description="Helical" evidence="1">
    <location>
        <begin position="56"/>
        <end position="75"/>
    </location>
</feature>
<reference evidence="2" key="1">
    <citation type="submission" date="2007-04" db="EMBL/GenBank/DDBJ databases">
        <title>Annotation of Pediculus humanus corporis strain USDA.</title>
        <authorList>
            <person name="Kirkness E."/>
            <person name="Hannick L."/>
            <person name="Hass B."/>
            <person name="Bruggner R."/>
            <person name="Lawson D."/>
            <person name="Bidwell S."/>
            <person name="Joardar V."/>
            <person name="Caler E."/>
            <person name="Walenz B."/>
            <person name="Inman J."/>
            <person name="Schobel S."/>
            <person name="Galinsky K."/>
            <person name="Amedeo P."/>
            <person name="Strausberg R."/>
        </authorList>
    </citation>
    <scope>NUCLEOTIDE SEQUENCE</scope>
    <source>
        <strain evidence="2">USDA</strain>
    </source>
</reference>